<dbReference type="PROSITE" id="PS51318">
    <property type="entry name" value="TAT"/>
    <property type="match status" value="1"/>
</dbReference>
<dbReference type="PANTHER" id="PTHR43649:SF14">
    <property type="entry name" value="BLR3389 PROTEIN"/>
    <property type="match status" value="1"/>
</dbReference>
<sequence>MGRPGLDRRHFLAAAGGLTAAGSFGFAALGTGADALASGADTRVRYWNLFSGGDGYNMIAMLDSFRRDNPGIDVKDSTLQWGSPFYTKLAMAAAGNRAPDLGVMHLGRVTGFSPGRLLDPWDPALLAEYGVREKDFNPELWKRAVIDGKLYALPLDIHVQLCFYRKDVLRKAGLLGGDGRLVPVTSTDEWFDVLKEAKKATGKGLQTLGLHVNDLNVQWWMFVAFYTQLGGTWFDAANTGVTFDTAKATEVLEFLRRHVTDGYSVAGAADAEQFVNGAPFTWEGNWSVPVFDTAKLDYGATPLPPVFGRRATHAESHAFVLPHQSDRSGATNDAAHRLAAYVVRHAQQWAGGGHIPAYTPTLSSAAYRKLQPQSEYVSAMDHQATEPKVWFAGSTGLLAQRLGPVVMSSSAGSAKPESAARRMKGVLTELLAMKNPMDGRTAAQGGAAA</sequence>
<evidence type="ECO:0000313" key="1">
    <source>
        <dbReference type="EMBL" id="MFJ6037094.1"/>
    </source>
</evidence>
<proteinExistence type="predicted"/>
<name>A0ABW8H8R5_9ACTN</name>
<dbReference type="RefSeq" id="WP_350889619.1">
    <property type="nucleotide sequence ID" value="NZ_JBEOTR010000002.1"/>
</dbReference>
<reference evidence="1 2" key="1">
    <citation type="submission" date="2024-10" db="EMBL/GenBank/DDBJ databases">
        <title>The Natural Products Discovery Center: Release of the First 8490 Sequenced Strains for Exploring Actinobacteria Biosynthetic Diversity.</title>
        <authorList>
            <person name="Kalkreuter E."/>
            <person name="Kautsar S.A."/>
            <person name="Yang D."/>
            <person name="Bader C.D."/>
            <person name="Teijaro C.N."/>
            <person name="Fluegel L."/>
            <person name="Davis C.M."/>
            <person name="Simpson J.R."/>
            <person name="Lauterbach L."/>
            <person name="Steele A.D."/>
            <person name="Gui C."/>
            <person name="Meng S."/>
            <person name="Li G."/>
            <person name="Viehrig K."/>
            <person name="Ye F."/>
            <person name="Su P."/>
            <person name="Kiefer A.F."/>
            <person name="Nichols A."/>
            <person name="Cepeda A.J."/>
            <person name="Yan W."/>
            <person name="Fan B."/>
            <person name="Jiang Y."/>
            <person name="Adhikari A."/>
            <person name="Zheng C.-J."/>
            <person name="Schuster L."/>
            <person name="Cowan T.M."/>
            <person name="Smanski M.J."/>
            <person name="Chevrette M.G."/>
            <person name="De Carvalho L.P.S."/>
            <person name="Shen B."/>
        </authorList>
    </citation>
    <scope>NUCLEOTIDE SEQUENCE [LARGE SCALE GENOMIC DNA]</scope>
    <source>
        <strain evidence="1 2">NPDC093086</strain>
    </source>
</reference>
<keyword evidence="2" id="KW-1185">Reference proteome</keyword>
<dbReference type="Gene3D" id="3.40.190.10">
    <property type="entry name" value="Periplasmic binding protein-like II"/>
    <property type="match status" value="1"/>
</dbReference>
<dbReference type="Pfam" id="PF01547">
    <property type="entry name" value="SBP_bac_1"/>
    <property type="match status" value="1"/>
</dbReference>
<dbReference type="PANTHER" id="PTHR43649">
    <property type="entry name" value="ARABINOSE-BINDING PROTEIN-RELATED"/>
    <property type="match status" value="1"/>
</dbReference>
<dbReference type="EMBL" id="JBIVPC010000006">
    <property type="protein sequence ID" value="MFJ6037094.1"/>
    <property type="molecule type" value="Genomic_DNA"/>
</dbReference>
<dbReference type="Proteomes" id="UP001617907">
    <property type="component" value="Unassembled WGS sequence"/>
</dbReference>
<accession>A0ABW8H8R5</accession>
<dbReference type="SUPFAM" id="SSF53850">
    <property type="entry name" value="Periplasmic binding protein-like II"/>
    <property type="match status" value="1"/>
</dbReference>
<dbReference type="InterPro" id="IPR006059">
    <property type="entry name" value="SBP"/>
</dbReference>
<dbReference type="InterPro" id="IPR006311">
    <property type="entry name" value="TAT_signal"/>
</dbReference>
<comment type="caution">
    <text evidence="1">The sequence shown here is derived from an EMBL/GenBank/DDBJ whole genome shotgun (WGS) entry which is preliminary data.</text>
</comment>
<gene>
    <name evidence="1" type="ORF">ACIQFM_12650</name>
</gene>
<organism evidence="1 2">
    <name type="scientific">Streptomyces ardesiacus</name>
    <dbReference type="NCBI Taxonomy" id="285564"/>
    <lineage>
        <taxon>Bacteria</taxon>
        <taxon>Bacillati</taxon>
        <taxon>Actinomycetota</taxon>
        <taxon>Actinomycetes</taxon>
        <taxon>Kitasatosporales</taxon>
        <taxon>Streptomycetaceae</taxon>
        <taxon>Streptomyces</taxon>
    </lineage>
</organism>
<evidence type="ECO:0000313" key="2">
    <source>
        <dbReference type="Proteomes" id="UP001617907"/>
    </source>
</evidence>
<dbReference type="InterPro" id="IPR050490">
    <property type="entry name" value="Bact_solute-bd_prot1"/>
</dbReference>
<protein>
    <submittedName>
        <fullName evidence="1">Extracellular solute-binding protein</fullName>
    </submittedName>
</protein>